<dbReference type="PANTHER" id="PTHR46413:SF2">
    <property type="entry name" value="HEAVY METAL-ASSOCIATED ISOPRENYLATED PLANT PROTEIN 3"/>
    <property type="match status" value="1"/>
</dbReference>
<dbReference type="Gene3D" id="3.30.70.100">
    <property type="match status" value="2"/>
</dbReference>
<dbReference type="InterPro" id="IPR044594">
    <property type="entry name" value="HIPP01/3/5/6"/>
</dbReference>
<dbReference type="PROSITE" id="PS50846">
    <property type="entry name" value="HMA_2"/>
    <property type="match status" value="2"/>
</dbReference>
<reference evidence="3 4" key="1">
    <citation type="submission" date="2024-03" db="EMBL/GenBank/DDBJ databases">
        <authorList>
            <person name="Gkanogiannis A."/>
            <person name="Becerra Lopez-Lavalle L."/>
        </authorList>
    </citation>
    <scope>NUCLEOTIDE SEQUENCE [LARGE SCALE GENOMIC DNA]</scope>
</reference>
<evidence type="ECO:0000256" key="1">
    <source>
        <dbReference type="SAM" id="MobiDB-lite"/>
    </source>
</evidence>
<feature type="region of interest" description="Disordered" evidence="1">
    <location>
        <begin position="187"/>
        <end position="220"/>
    </location>
</feature>
<feature type="compositionally biased region" description="Basic and acidic residues" evidence="1">
    <location>
        <begin position="187"/>
        <end position="219"/>
    </location>
</feature>
<dbReference type="Proteomes" id="UP001642487">
    <property type="component" value="Chromosome 2"/>
</dbReference>
<dbReference type="PANTHER" id="PTHR46413">
    <property type="entry name" value="HEAVY METAL-ASSOCIATED ISOPRENYLATED PLANT PROTEIN 6"/>
    <property type="match status" value="1"/>
</dbReference>
<dbReference type="SUPFAM" id="SSF55008">
    <property type="entry name" value="HMA, heavy metal-associated domain"/>
    <property type="match status" value="2"/>
</dbReference>
<accession>A0ABP0Y625</accession>
<dbReference type="InterPro" id="IPR006121">
    <property type="entry name" value="HMA_dom"/>
</dbReference>
<dbReference type="EMBL" id="OZ021736">
    <property type="protein sequence ID" value="CAK9314375.1"/>
    <property type="molecule type" value="Genomic_DNA"/>
</dbReference>
<dbReference type="CDD" id="cd00371">
    <property type="entry name" value="HMA"/>
    <property type="match status" value="2"/>
</dbReference>
<feature type="domain" description="HMA" evidence="2">
    <location>
        <begin position="221"/>
        <end position="288"/>
    </location>
</feature>
<organism evidence="3 4">
    <name type="scientific">Citrullus colocynthis</name>
    <name type="common">colocynth</name>
    <dbReference type="NCBI Taxonomy" id="252529"/>
    <lineage>
        <taxon>Eukaryota</taxon>
        <taxon>Viridiplantae</taxon>
        <taxon>Streptophyta</taxon>
        <taxon>Embryophyta</taxon>
        <taxon>Tracheophyta</taxon>
        <taxon>Spermatophyta</taxon>
        <taxon>Magnoliopsida</taxon>
        <taxon>eudicotyledons</taxon>
        <taxon>Gunneridae</taxon>
        <taxon>Pentapetalae</taxon>
        <taxon>rosids</taxon>
        <taxon>fabids</taxon>
        <taxon>Cucurbitales</taxon>
        <taxon>Cucurbitaceae</taxon>
        <taxon>Benincaseae</taxon>
        <taxon>Citrullus</taxon>
    </lineage>
</organism>
<evidence type="ECO:0000313" key="4">
    <source>
        <dbReference type="Proteomes" id="UP001642487"/>
    </source>
</evidence>
<gene>
    <name evidence="3" type="ORF">CITCOLO1_LOCUS6127</name>
</gene>
<keyword evidence="4" id="KW-1185">Reference proteome</keyword>
<name>A0ABP0Y625_9ROSI</name>
<feature type="compositionally biased region" description="Basic and acidic residues" evidence="1">
    <location>
        <begin position="290"/>
        <end position="308"/>
    </location>
</feature>
<dbReference type="Pfam" id="PF00403">
    <property type="entry name" value="HMA"/>
    <property type="match status" value="2"/>
</dbReference>
<feature type="domain" description="HMA" evidence="2">
    <location>
        <begin position="121"/>
        <end position="184"/>
    </location>
</feature>
<evidence type="ECO:0000259" key="2">
    <source>
        <dbReference type="PROSITE" id="PS50846"/>
    </source>
</evidence>
<evidence type="ECO:0000313" key="3">
    <source>
        <dbReference type="EMBL" id="CAK9314375.1"/>
    </source>
</evidence>
<protein>
    <recommendedName>
        <fullName evidence="2">HMA domain-containing protein</fullName>
    </recommendedName>
</protein>
<sequence length="373" mass="41564">MKKIQIYEGQKKVTFEKKKNENGGDSAAAAAEEDRKPRCHSLAEAPAPQWPCFLRKKIAKLKPPPHPPSSPRLHRYKYSAIHSHFFHKPNSILEPHKTQNSNETPFLILTMGEKKNAEQDTTTAVFKIDIHCEGCANKIRKSVREIPGVDRVRADWEANKLTVTGKFDTTKLRENLTDKTKKKIDIVSSESKKEKESKTPDDDKQDKKTEDKKPKEKETPVTTATLKVELHCQGCIEKIYKVVSRTKGVEDMAIERQKDLLMVKGKMDVKALIENLEEKLKRKVAVVVPKKEKDDGAKGGDGGDKSKSGGEVAQEGGVTEGNRLDYVAVPVPGYGYGYGYANGGFVGQPLPSPQHLLSPQMFSDENPNACSIM</sequence>
<dbReference type="InterPro" id="IPR036163">
    <property type="entry name" value="HMA_dom_sf"/>
</dbReference>
<feature type="region of interest" description="Disordered" evidence="1">
    <location>
        <begin position="290"/>
        <end position="316"/>
    </location>
</feature>
<feature type="region of interest" description="Disordered" evidence="1">
    <location>
        <begin position="17"/>
        <end position="41"/>
    </location>
</feature>
<proteinExistence type="predicted"/>